<dbReference type="NCBIfam" id="TIGR00756">
    <property type="entry name" value="PPR"/>
    <property type="match status" value="5"/>
</dbReference>
<evidence type="ECO:0000256" key="1">
    <source>
        <dbReference type="ARBA" id="ARBA00006643"/>
    </source>
</evidence>
<evidence type="ECO:0000256" key="3">
    <source>
        <dbReference type="PROSITE-ProRule" id="PRU00708"/>
    </source>
</evidence>
<feature type="repeat" description="PPR" evidence="3">
    <location>
        <begin position="728"/>
        <end position="762"/>
    </location>
</feature>
<dbReference type="Pfam" id="PF20431">
    <property type="entry name" value="E_motif"/>
    <property type="match status" value="1"/>
</dbReference>
<dbReference type="InterPro" id="IPR046960">
    <property type="entry name" value="PPR_At4g14850-like_plant"/>
</dbReference>
<accession>A0AAD8N120</accession>
<dbReference type="GO" id="GO:0003723">
    <property type="term" value="F:RNA binding"/>
    <property type="evidence" value="ECO:0007669"/>
    <property type="project" value="InterPro"/>
</dbReference>
<dbReference type="GO" id="GO:0009451">
    <property type="term" value="P:RNA modification"/>
    <property type="evidence" value="ECO:0007669"/>
    <property type="project" value="InterPro"/>
</dbReference>
<dbReference type="EMBL" id="JAUIZM010000002">
    <property type="protein sequence ID" value="KAK1397785.1"/>
    <property type="molecule type" value="Genomic_DNA"/>
</dbReference>
<dbReference type="Pfam" id="PF14432">
    <property type="entry name" value="DYW_deaminase"/>
    <property type="match status" value="1"/>
</dbReference>
<dbReference type="Pfam" id="PF01535">
    <property type="entry name" value="PPR"/>
    <property type="match status" value="8"/>
</dbReference>
<feature type="repeat" description="PPR" evidence="3">
    <location>
        <begin position="323"/>
        <end position="353"/>
    </location>
</feature>
<evidence type="ECO:0000256" key="2">
    <source>
        <dbReference type="ARBA" id="ARBA00022737"/>
    </source>
</evidence>
<dbReference type="FunFam" id="1.25.40.10:FF:000381">
    <property type="entry name" value="Pentatricopeptide repeat-containing protein"/>
    <property type="match status" value="2"/>
</dbReference>
<feature type="repeat" description="PPR" evidence="3">
    <location>
        <begin position="525"/>
        <end position="559"/>
    </location>
</feature>
<dbReference type="Proteomes" id="UP001237642">
    <property type="component" value="Unassembled WGS sequence"/>
</dbReference>
<dbReference type="FunFam" id="1.25.40.10:FF:000366">
    <property type="entry name" value="Pentatricopeptide (PPR) repeat-containing protein"/>
    <property type="match status" value="1"/>
</dbReference>
<evidence type="ECO:0000313" key="5">
    <source>
        <dbReference type="EMBL" id="KAK1397785.1"/>
    </source>
</evidence>
<keyword evidence="2" id="KW-0677">Repeat</keyword>
<dbReference type="AlphaFoldDB" id="A0AAD8N120"/>
<dbReference type="FunFam" id="1.25.40.10:FF:000031">
    <property type="entry name" value="Pentatricopeptide repeat-containing protein mitochondrial"/>
    <property type="match status" value="1"/>
</dbReference>
<sequence>MVHLLATKLARYCKTNLRPLKKLYTTSYSSLAYNTTHYNLEPTTHLIQCLADHPNPQISSFLQNGFSKITSKAVGLALHGFIMTLSNDLDVFQTNTLMSMYSKFGNLEAVRYLFDEMPERNDASWSTMISAYVKMGFYVDAIKLFNEMRFEGFGVSGFVVASVFTACNRSVDMVCEGLQVHGLVVKNGLCDVFVSTSLLHFYGVYGLGCEARRLFEEMPERNVVSWTSLMVGYSSSGDFVEVINAYKHMRGGGVDCNQNTYSSVISACGSLEDRLLGYQVLGDVIKCGLDDDVSVANALVSMFGNFGEAHEAWSVFDHMNERDTVSWNSMISAFARNMMHEEALECFYLMRYDHNDFDATTISTLSSVCGTVNSLKWGKGVHGLAVKSGLDFNICVCNTLLTMYSEAGRCEDMEGLFEAMPERNLISWNSVMASYVQEGRQHDTLKVLDELLQMGKKMNHVTFASALAACSDRDFLVEGKAVHALVFITGFHDNLIVGNALVTMYGKCGMMWEAKQTFQKMPERDLVTWNALIGSYAENEEPNEAMKLFMLMRKEGMHANYITMINVLAACCTPSDLLHHGMPLHGHAILTGFICDDFVKNSLITIYAKCGDLKSSNSIFNGWGNRTSVTWNAMVAANAHHGYGEEALKLFVMMQRAKVDLDEFSFSAVLAAAASLAILEEGQQLHVLAIKLGFDSSLYVTNATMDMYGKCGEMNDVLKLLPEPYNRSRLSWNILISVFSRHGSFQEARQSFHEMTCLGVKPDHVTFVSLLSACSHGGLVNEGLAYFASMTQDFGVPVAIEHCVCMIDLLGRTGRLSEAEAFIQKMPVPPNDYVWRSLLAASRIHGNVDLGRKAAEYLLETDPSDDSAYVLYSNVCATSGRWEDVQNVRGEMELKNVKKKPACSWVKLRNKVSSFAIGDRSHPLTVQIYAKLGELEKKIKEAGYIADTSFALHDTDEEQKEHSLWNHSERLALAYGLISTTEGSTLRIFKNLRVCGDCHAVYKFVSSIVNRKIMLRDPYRFHQFDGGKCSCGDYW</sequence>
<dbReference type="PANTHER" id="PTHR47926:SF506">
    <property type="entry name" value="TETRATRICOPEPTIDE REPEAT-LIKE SUPERFAMILY PROTEIN ISOFORM 1"/>
    <property type="match status" value="1"/>
</dbReference>
<feature type="repeat" description="PPR" evidence="3">
    <location>
        <begin position="222"/>
        <end position="256"/>
    </location>
</feature>
<organism evidence="5 6">
    <name type="scientific">Heracleum sosnowskyi</name>
    <dbReference type="NCBI Taxonomy" id="360622"/>
    <lineage>
        <taxon>Eukaryota</taxon>
        <taxon>Viridiplantae</taxon>
        <taxon>Streptophyta</taxon>
        <taxon>Embryophyta</taxon>
        <taxon>Tracheophyta</taxon>
        <taxon>Spermatophyta</taxon>
        <taxon>Magnoliopsida</taxon>
        <taxon>eudicotyledons</taxon>
        <taxon>Gunneridae</taxon>
        <taxon>Pentapetalae</taxon>
        <taxon>asterids</taxon>
        <taxon>campanulids</taxon>
        <taxon>Apiales</taxon>
        <taxon>Apiaceae</taxon>
        <taxon>Apioideae</taxon>
        <taxon>apioid superclade</taxon>
        <taxon>Tordylieae</taxon>
        <taxon>Tordyliinae</taxon>
        <taxon>Heracleum</taxon>
    </lineage>
</organism>
<reference evidence="5" key="1">
    <citation type="submission" date="2023-02" db="EMBL/GenBank/DDBJ databases">
        <title>Genome of toxic invasive species Heracleum sosnowskyi carries increased number of genes despite the absence of recent whole-genome duplications.</title>
        <authorList>
            <person name="Schelkunov M."/>
            <person name="Shtratnikova V."/>
            <person name="Makarenko M."/>
            <person name="Klepikova A."/>
            <person name="Omelchenko D."/>
            <person name="Novikova G."/>
            <person name="Obukhova E."/>
            <person name="Bogdanov V."/>
            <person name="Penin A."/>
            <person name="Logacheva M."/>
        </authorList>
    </citation>
    <scope>NUCLEOTIDE SEQUENCE</scope>
    <source>
        <strain evidence="5">Hsosn_3</strain>
        <tissue evidence="5">Leaf</tissue>
    </source>
</reference>
<feature type="repeat" description="PPR" evidence="3">
    <location>
        <begin position="121"/>
        <end position="155"/>
    </location>
</feature>
<dbReference type="PROSITE" id="PS51375">
    <property type="entry name" value="PPR"/>
    <property type="match status" value="8"/>
</dbReference>
<protein>
    <submittedName>
        <fullName evidence="5">Pentatricopeptide repeat-containing protein</fullName>
    </submittedName>
</protein>
<feature type="domain" description="DYW" evidence="4">
    <location>
        <begin position="943"/>
        <end position="1035"/>
    </location>
</feature>
<dbReference type="Pfam" id="PF13041">
    <property type="entry name" value="PPR_2"/>
    <property type="match status" value="3"/>
</dbReference>
<reference evidence="5" key="2">
    <citation type="submission" date="2023-05" db="EMBL/GenBank/DDBJ databases">
        <authorList>
            <person name="Schelkunov M.I."/>
        </authorList>
    </citation>
    <scope>NUCLEOTIDE SEQUENCE</scope>
    <source>
        <strain evidence="5">Hsosn_3</strain>
        <tissue evidence="5">Leaf</tissue>
    </source>
</reference>
<comment type="caution">
    <text evidence="5">The sequence shown here is derived from an EMBL/GenBank/DDBJ whole genome shotgun (WGS) entry which is preliminary data.</text>
</comment>
<dbReference type="InterPro" id="IPR046848">
    <property type="entry name" value="E_motif"/>
</dbReference>
<dbReference type="FunFam" id="1.25.40.10:FF:000073">
    <property type="entry name" value="Pentatricopeptide repeat-containing protein chloroplastic"/>
    <property type="match status" value="2"/>
</dbReference>
<comment type="similarity">
    <text evidence="1">Belongs to the PPR family. PCMP-H subfamily.</text>
</comment>
<keyword evidence="6" id="KW-1185">Reference proteome</keyword>
<dbReference type="InterPro" id="IPR002885">
    <property type="entry name" value="PPR_rpt"/>
</dbReference>
<dbReference type="GO" id="GO:0008270">
    <property type="term" value="F:zinc ion binding"/>
    <property type="evidence" value="ECO:0007669"/>
    <property type="project" value="InterPro"/>
</dbReference>
<gene>
    <name evidence="5" type="ORF">POM88_007648</name>
</gene>
<proteinExistence type="inferred from homology"/>
<evidence type="ECO:0000313" key="6">
    <source>
        <dbReference type="Proteomes" id="UP001237642"/>
    </source>
</evidence>
<dbReference type="Gene3D" id="1.25.40.10">
    <property type="entry name" value="Tetratricopeptide repeat domain"/>
    <property type="match status" value="7"/>
</dbReference>
<name>A0AAD8N120_9APIA</name>
<dbReference type="InterPro" id="IPR011990">
    <property type="entry name" value="TPR-like_helical_dom_sf"/>
</dbReference>
<dbReference type="InterPro" id="IPR032867">
    <property type="entry name" value="DYW_dom"/>
</dbReference>
<feature type="repeat" description="PPR" evidence="3">
    <location>
        <begin position="424"/>
        <end position="458"/>
    </location>
</feature>
<feature type="repeat" description="PPR" evidence="3">
    <location>
        <begin position="90"/>
        <end position="120"/>
    </location>
</feature>
<evidence type="ECO:0000259" key="4">
    <source>
        <dbReference type="Pfam" id="PF14432"/>
    </source>
</evidence>
<feature type="repeat" description="PPR" evidence="3">
    <location>
        <begin position="627"/>
        <end position="661"/>
    </location>
</feature>
<dbReference type="PANTHER" id="PTHR47926">
    <property type="entry name" value="PENTATRICOPEPTIDE REPEAT-CONTAINING PROTEIN"/>
    <property type="match status" value="1"/>
</dbReference>